<feature type="transmembrane region" description="Helical" evidence="3">
    <location>
        <begin position="23"/>
        <end position="43"/>
    </location>
</feature>
<dbReference type="PANTHER" id="PTHR45138">
    <property type="entry name" value="REGULATORY COMPONENTS OF SENSORY TRANSDUCTION SYSTEM"/>
    <property type="match status" value="1"/>
</dbReference>
<dbReference type="PROSITE" id="PS50887">
    <property type="entry name" value="GGDEF"/>
    <property type="match status" value="1"/>
</dbReference>
<dbReference type="InterPro" id="IPR050469">
    <property type="entry name" value="Diguanylate_Cyclase"/>
</dbReference>
<dbReference type="Gene3D" id="3.30.70.270">
    <property type="match status" value="1"/>
</dbReference>
<keyword evidence="6" id="KW-1185">Reference proteome</keyword>
<dbReference type="GO" id="GO:0052621">
    <property type="term" value="F:diguanylate cyclase activity"/>
    <property type="evidence" value="ECO:0007669"/>
    <property type="project" value="UniProtKB-EC"/>
</dbReference>
<dbReference type="Proteomes" id="UP000241421">
    <property type="component" value="Unassembled WGS sequence"/>
</dbReference>
<accession>A0A2U2HKC3</accession>
<name>A0A2U2HKC3_9BURK</name>
<dbReference type="OrthoDB" id="9813903at2"/>
<dbReference type="SMART" id="SM00267">
    <property type="entry name" value="GGDEF"/>
    <property type="match status" value="1"/>
</dbReference>
<evidence type="ECO:0000256" key="3">
    <source>
        <dbReference type="SAM" id="Phobius"/>
    </source>
</evidence>
<comment type="catalytic activity">
    <reaction evidence="2">
        <text>2 GTP = 3',3'-c-di-GMP + 2 diphosphate</text>
        <dbReference type="Rhea" id="RHEA:24898"/>
        <dbReference type="ChEBI" id="CHEBI:33019"/>
        <dbReference type="ChEBI" id="CHEBI:37565"/>
        <dbReference type="ChEBI" id="CHEBI:58805"/>
        <dbReference type="EC" id="2.7.7.65"/>
    </reaction>
</comment>
<dbReference type="PANTHER" id="PTHR45138:SF9">
    <property type="entry name" value="DIGUANYLATE CYCLASE DGCM-RELATED"/>
    <property type="match status" value="1"/>
</dbReference>
<keyword evidence="3" id="KW-1133">Transmembrane helix</keyword>
<dbReference type="SUPFAM" id="SSF55073">
    <property type="entry name" value="Nucleotide cyclase"/>
    <property type="match status" value="1"/>
</dbReference>
<sequence>MKSLLRLLVDSTDPAQTLRLKRMLVGAVSYFFTIAVVCAFWRLGHFDGAVAFNYMLMVLAVNIGVYAAIRSGRNLRLADPSMTLIQICLSLLIGLYVMYHVPHRGVFLILGISAAMYGLFQFRTPKYFLMTALFVGGYAALIFILLKFRPGQTDLQLELLQLCALLATLLQFSALGSYIMKLRDKVKEKNHELGARNKDLEHALHRISELAIRDELTGVHNRRHLMQMLALEKQRSDRSGRYFSICILDVDFFKKVNDTLGHAAGDAVLREIARAASETTRQTDIFGRYGGEEFALVVSETGIDGALVIAERARARIAALRFPEIAPALRVSVSIGVAEGGRGEAIEATINRADRALYQAKAGGRNRCVAAAGPAPI</sequence>
<dbReference type="CDD" id="cd01949">
    <property type="entry name" value="GGDEF"/>
    <property type="match status" value="1"/>
</dbReference>
<dbReference type="InterPro" id="IPR000160">
    <property type="entry name" value="GGDEF_dom"/>
</dbReference>
<dbReference type="FunFam" id="3.30.70.270:FF:000001">
    <property type="entry name" value="Diguanylate cyclase domain protein"/>
    <property type="match status" value="1"/>
</dbReference>
<keyword evidence="3" id="KW-0472">Membrane</keyword>
<evidence type="ECO:0000259" key="4">
    <source>
        <dbReference type="PROSITE" id="PS50887"/>
    </source>
</evidence>
<dbReference type="Pfam" id="PF00990">
    <property type="entry name" value="GGDEF"/>
    <property type="match status" value="1"/>
</dbReference>
<feature type="transmembrane region" description="Helical" evidence="3">
    <location>
        <begin position="49"/>
        <end position="69"/>
    </location>
</feature>
<proteinExistence type="predicted"/>
<dbReference type="InterPro" id="IPR043128">
    <property type="entry name" value="Rev_trsase/Diguanyl_cyclase"/>
</dbReference>
<feature type="domain" description="GGDEF" evidence="4">
    <location>
        <begin position="241"/>
        <end position="373"/>
    </location>
</feature>
<feature type="transmembrane region" description="Helical" evidence="3">
    <location>
        <begin position="81"/>
        <end position="99"/>
    </location>
</feature>
<feature type="transmembrane region" description="Helical" evidence="3">
    <location>
        <begin position="159"/>
        <end position="180"/>
    </location>
</feature>
<dbReference type="GO" id="GO:1902201">
    <property type="term" value="P:negative regulation of bacterial-type flagellum-dependent cell motility"/>
    <property type="evidence" value="ECO:0007669"/>
    <property type="project" value="TreeGrafter"/>
</dbReference>
<dbReference type="GO" id="GO:0005886">
    <property type="term" value="C:plasma membrane"/>
    <property type="evidence" value="ECO:0007669"/>
    <property type="project" value="TreeGrafter"/>
</dbReference>
<dbReference type="EMBL" id="PXWF02000211">
    <property type="protein sequence ID" value="PWF47987.1"/>
    <property type="molecule type" value="Genomic_DNA"/>
</dbReference>
<comment type="caution">
    <text evidence="5">The sequence shown here is derived from an EMBL/GenBank/DDBJ whole genome shotgun (WGS) entry which is preliminary data.</text>
</comment>
<evidence type="ECO:0000313" key="6">
    <source>
        <dbReference type="Proteomes" id="UP000241421"/>
    </source>
</evidence>
<reference evidence="5 6" key="1">
    <citation type="submission" date="2018-04" db="EMBL/GenBank/DDBJ databases">
        <title>Massilia violaceinigra sp. nov., a novel purple-pigmented bacterium isolated from Tianshan glacier, Xinjiang, China.</title>
        <authorList>
            <person name="Wang H."/>
        </authorList>
    </citation>
    <scope>NUCLEOTIDE SEQUENCE [LARGE SCALE GENOMIC DNA]</scope>
    <source>
        <strain evidence="5 6">B448-2</strain>
    </source>
</reference>
<dbReference type="GO" id="GO:0043709">
    <property type="term" value="P:cell adhesion involved in single-species biofilm formation"/>
    <property type="evidence" value="ECO:0007669"/>
    <property type="project" value="TreeGrafter"/>
</dbReference>
<evidence type="ECO:0000256" key="2">
    <source>
        <dbReference type="ARBA" id="ARBA00034247"/>
    </source>
</evidence>
<dbReference type="RefSeq" id="WP_106757805.1">
    <property type="nucleotide sequence ID" value="NZ_PXWF02000211.1"/>
</dbReference>
<keyword evidence="3" id="KW-0812">Transmembrane</keyword>
<dbReference type="NCBIfam" id="TIGR00254">
    <property type="entry name" value="GGDEF"/>
    <property type="match status" value="1"/>
</dbReference>
<feature type="transmembrane region" description="Helical" evidence="3">
    <location>
        <begin position="127"/>
        <end position="147"/>
    </location>
</feature>
<feature type="transmembrane region" description="Helical" evidence="3">
    <location>
        <begin position="105"/>
        <end position="120"/>
    </location>
</feature>
<dbReference type="EC" id="2.7.7.65" evidence="1"/>
<gene>
    <name evidence="5" type="ORF">C7C56_012940</name>
</gene>
<dbReference type="AlphaFoldDB" id="A0A2U2HKC3"/>
<protein>
    <recommendedName>
        <fullName evidence="1">diguanylate cyclase</fullName>
        <ecNumber evidence="1">2.7.7.65</ecNumber>
    </recommendedName>
</protein>
<organism evidence="5 6">
    <name type="scientific">Massilia glaciei</name>
    <dbReference type="NCBI Taxonomy" id="1524097"/>
    <lineage>
        <taxon>Bacteria</taxon>
        <taxon>Pseudomonadati</taxon>
        <taxon>Pseudomonadota</taxon>
        <taxon>Betaproteobacteria</taxon>
        <taxon>Burkholderiales</taxon>
        <taxon>Oxalobacteraceae</taxon>
        <taxon>Telluria group</taxon>
        <taxon>Massilia</taxon>
    </lineage>
</organism>
<evidence type="ECO:0000313" key="5">
    <source>
        <dbReference type="EMBL" id="PWF47987.1"/>
    </source>
</evidence>
<evidence type="ECO:0000256" key="1">
    <source>
        <dbReference type="ARBA" id="ARBA00012528"/>
    </source>
</evidence>
<dbReference type="InterPro" id="IPR029787">
    <property type="entry name" value="Nucleotide_cyclase"/>
</dbReference>